<evidence type="ECO:0000259" key="7">
    <source>
        <dbReference type="Pfam" id="PF04357"/>
    </source>
</evidence>
<keyword evidence="3 6" id="KW-1133">Transmembrane helix</keyword>
<evidence type="ECO:0000256" key="6">
    <source>
        <dbReference type="SAM" id="Phobius"/>
    </source>
</evidence>
<dbReference type="Proteomes" id="UP000000379">
    <property type="component" value="Chromosome"/>
</dbReference>
<dbReference type="eggNOG" id="COG2911">
    <property type="taxonomic scope" value="Bacteria"/>
</dbReference>
<keyword evidence="4 6" id="KW-0472">Membrane</keyword>
<sequence length="3080" mass="309064">MAYERPHPATQPTERRRTRRALVVVLTLATLLLSLYALPLLPPVRAWLLGLAQDAASRTGFTVRFERSAGNLWHGLTLSGVRVTGPGVDAELERVALGYALGALPTGTLPLGLELSGVRGDLHVGALADALRAETGAPRGPLRVTPVLRRAEVADVALTVDGTPLDVADLRLTDLTVQQRGERVAFGAALTAGEDPEREARASVRGSGTLAPLTLEADVHADVALARPFFDGLEGGTLAGTVRVDEGGATGELRLEGGAVTLAGIELEGVSGPVRLRGRALEAELSGRALGGPLSGTAAVDLEAQRWEAAVTGDAALAEAAAWLAAGRAPLSPEALGELLGLSGRADVALTASGWQDVTLSGTAVGAGALRGAPLRDLRVDFGFETATGARASATGRLGGAPFRFSLTPADEGFWVRASGAGLPLAAGVAADLELDLTGGEAGLTGGAALALESEALGREAQLELRAQADGDTWRLQASGADGQGARLAGEATLAGEALTGALSVSALELPGVAAPVDATLRADGPLGALPLTLELAGDSGVRLGAGGVTLADDLSGSARATLAGTTLEGLTGRFGPLALTGALDLAGRAGELAYTLEPTPLAGRAAGRVGVRGGTLTLADGELTARGTLQGAGLRGAGVTLPTLDAPFTVTLGGDAPSATLRDPAQGVALELGAGRLRGAFEGTPVGALGETFAVTGTLEAALGALTDTLALDLRASAPGTQLTVTGDAAQLGLELAAEAGATLAGRTLGAPLTLAGEGSLRAGRAALAGALGAVGLELAVRPDAAGALQADATLRDGESALRARLGGEGAQPGDWTTDGTLPLGGLGEALGLPLTGRVQTDLARRGGVLTGRAALEGEAFGVPVTGSAAGAGDALELAGAAEAFGQALRLTGRAVPAEGGRESLLDATLQLGDGGVLELRGPVGALAVTGAGETPALSRAGLTVAPQPWRVTGDLGEGRLALTLGASRLSAQRDATGTWALRGAIDQTAQLAGQPVTLRAELSGAGTRYEGAGTLELAAQRLPLRFAGEGGAARATLELRAFELAALTPATGTASGTVRLSTPATGEALYEVDVRASGDALGAPFDLTVRADPAAGVRATGTLAGAPFALRGPLPTGPWTLSAADPRVPFDLEATLSVGEAARLTGAGTLQGEALELRAQLDPAGGEGGLEASWGAASLTGTLAGAATGGAPRVQGRLDAPAGLPGLPLRGPVSAEVRLEGAPERLALHLEAAAGENTLELGGTVALGEDEGRAELEGRLAVPAAGAPLALRVTPLETGHLAALRQEDLELRAVLARDLTPQRVRLEGSLERAVALPEAPLALALTSNLVWQAGRGFEGAATLDAALAGGASSPRAHLALTGEGALTLEGALELGAARALVSAALAAEPWRNRALVGRLELTAPLHDLVPAWPGEPATLAGTLALSGTLDDPQLAGPLSLTGALSAAGSLEADLGGGRLQLLGPGLSVAASATRSNYNLTLSADALDLAAALPLEAASLSGALRVAGRFGEAPRAHLTDLRLVSGDSQLSGRARWDGPRGASAALELDARLSDLDPAWRGRLAGPLRLEASGAADGALAAALELTGAGPATGAWTLGGALELTGTLADPALQLELTGAGEATGSVSLTAAPQRGRFALTSDLGLGALQTDLSVVATPALTAQGTARVGDFGVRLHEVAGELVLVGEDRLAGWRAALEPRTTALSLRGPLEALTPTVSGDLELTGTLFGAEARGRVRDVRAPGLELGDLELALAGTQLRLFGAPLEAAATLSGALPWRLERLELPLGDLTLRATGAGDRRAGALEGVLALGQGGAPELPLSAVYGEDGFGLRARGDLPGGTLSARAQTDGTAWEGAVTLTGGPVEVAGALSGPLGAPRLAGRATPAAGAPFALAGTFDVSPQGAALEAELSAAPLEAPLTLTGSGFPLDLRLGTPARPEEALQVTLQGGALQAQGSLRLGVGPAEVRLGAREEGLALTVAAPAAPGLALTSTLPRELSAWGALGSGVRFVGAESTEGSLLLRPAEREAEAQGLRWTAPAGALELTGALALENGGPVGELSGRFVGLSGAPLPWLAALELPFKLTLDGDAAALVSTGPAGTLAAEGDLGAGEVTLRSDLALGEGRLGAELRYARARGPEGTLEVAALPVARAGDETVLLSGAAELNPSGAAGELTLAFAGGRLGASGALGWARALPAGLTRALLPEADDVLDASLRLERFQLAAVPWVARRLPYLEAPVSGVAQLRPGQVVGQLTAPDLRAGATPLPMTAEFNGSFSRLALRAELAGSRLNATYDARGGGRGVVAGLATLEGFPLGALAEAALGEAQVVAAATGAARFEVPLDDPAASYVRVASERLTLRRAESGVAAPASTSAPAIALTGPAPRGPVTEGDVALRFEGGALFVERAEFRGDGFWRAQGQLTPEALDFTLEAEAADFTPILSLFPQLAAFDVGARGSLDLRAAGSPSAPDITLLSPALELNLAGSSYRALNTAATLSGGALGLRADLIGVSPIGGALVVQGSGQVSLSPFVASNVALRFAGSAAIPTVGTVSEVRGRLFPQAGLRDWQLEAQGVLGNPFTVTGSLTPLDLTLQGQGLDVRAERLFLARSDTDLNLNLRAEGGAFVVSGSAFAREAQLSLAARGGAPDAGPTAADDETAGEEVGEAARAAPPDAEVLSATGTVSPLTTSGETDALALRSSLATPDLNGAQLELPRVAPDLTDPTVPDPATPLGAGLEAGPRTPNPVLQRVRFEGLTVRAPREVLFAEAFGSAELSVDLTVTGTAAQPRLAGEARALRGTVRFSGQDFVLTQGLALFDPAQGAFPTLALEAQASFDKNRALGVQTSAEFVAPPGPTFEVTLAVTGGFEENLAGRTVLELEPTLTSNAQLQEGAAAPRALTETELVSLLTLGRLQLGTTLTGAGGVAGSVAETALDTAVDLLVLSELQSALGEAIGVDLFEIRTTSLSTLLDGQLADPFGVSVRVGGYLGDNLFASLLVGSANDPTQAYALSNEFSVRYVLDPLELNLSGGVNLLGRTNLTAVTDFNLSLAYNLSPLVSLDAALETSTQTSRTRVGFGVSFTW</sequence>
<evidence type="ECO:0000256" key="2">
    <source>
        <dbReference type="ARBA" id="ARBA00022692"/>
    </source>
</evidence>
<dbReference type="HOGENOM" id="CLU_227434_0_0_0"/>
<evidence type="ECO:0000256" key="3">
    <source>
        <dbReference type="ARBA" id="ARBA00022989"/>
    </source>
</evidence>
<name>D7CVA0_TRURR</name>
<evidence type="ECO:0000313" key="9">
    <source>
        <dbReference type="Proteomes" id="UP000000379"/>
    </source>
</evidence>
<feature type="domain" description="Translocation and assembly module TamB C-terminal" evidence="7">
    <location>
        <begin position="2730"/>
        <end position="3019"/>
    </location>
</feature>
<keyword evidence="2 6" id="KW-0812">Transmembrane</keyword>
<proteinExistence type="predicted"/>
<dbReference type="GO" id="GO:0009306">
    <property type="term" value="P:protein secretion"/>
    <property type="evidence" value="ECO:0007669"/>
    <property type="project" value="InterPro"/>
</dbReference>
<reference evidence="9" key="1">
    <citation type="submission" date="2010-05" db="EMBL/GenBank/DDBJ databases">
        <title>The complete genome of Truepera radiovictris DSM 17093.</title>
        <authorList>
            <consortium name="US DOE Joint Genome Institute (JGI-PGF)"/>
            <person name="Lucas S."/>
            <person name="Copeland A."/>
            <person name="Lapidus A."/>
            <person name="Glavina del Rio T."/>
            <person name="Dalin E."/>
            <person name="Tice H."/>
            <person name="Bruce D."/>
            <person name="Goodwin L."/>
            <person name="Pitluck S."/>
            <person name="Kyrpides N."/>
            <person name="Mavromatis K."/>
            <person name="Ovchinnikova G."/>
            <person name="Munk A.C."/>
            <person name="Detter J.C."/>
            <person name="Han C."/>
            <person name="Tapia R."/>
            <person name="Land M."/>
            <person name="Hauser L."/>
            <person name="Markowitz V."/>
            <person name="Cheng J.-F."/>
            <person name="Hugenholtz P."/>
            <person name="Woyke T."/>
            <person name="Wu D."/>
            <person name="Tindall B."/>
            <person name="Pomrenke H.G."/>
            <person name="Brambilla E."/>
            <person name="Klenk H.-P."/>
            <person name="Eisen J.A."/>
        </authorList>
    </citation>
    <scope>NUCLEOTIDE SEQUENCE [LARGE SCALE GENOMIC DNA]</scope>
    <source>
        <strain evidence="9">DSM 17093 / CIP 108686 / LMG 22925 / RQ-24</strain>
    </source>
</reference>
<dbReference type="GO" id="GO:0005886">
    <property type="term" value="C:plasma membrane"/>
    <property type="evidence" value="ECO:0007669"/>
    <property type="project" value="InterPro"/>
</dbReference>
<organism evidence="8 9">
    <name type="scientific">Truepera radiovictrix (strain DSM 17093 / CIP 108686 / LMG 22925 / RQ-24)</name>
    <dbReference type="NCBI Taxonomy" id="649638"/>
    <lineage>
        <taxon>Bacteria</taxon>
        <taxon>Thermotogati</taxon>
        <taxon>Deinococcota</taxon>
        <taxon>Deinococci</taxon>
        <taxon>Trueperales</taxon>
        <taxon>Trueperaceae</taxon>
        <taxon>Truepera</taxon>
    </lineage>
</organism>
<feature type="compositionally biased region" description="Low complexity" evidence="5">
    <location>
        <begin position="2642"/>
        <end position="2652"/>
    </location>
</feature>
<evidence type="ECO:0000256" key="1">
    <source>
        <dbReference type="ARBA" id="ARBA00004167"/>
    </source>
</evidence>
<evidence type="ECO:0000256" key="5">
    <source>
        <dbReference type="SAM" id="MobiDB-lite"/>
    </source>
</evidence>
<dbReference type="Pfam" id="PF04357">
    <property type="entry name" value="TamB"/>
    <property type="match status" value="1"/>
</dbReference>
<feature type="transmembrane region" description="Helical" evidence="6">
    <location>
        <begin position="21"/>
        <end position="41"/>
    </location>
</feature>
<dbReference type="KEGG" id="tra:Trad_1000"/>
<comment type="subcellular location">
    <subcellularLocation>
        <location evidence="1">Membrane</location>
        <topology evidence="1">Single-pass membrane protein</topology>
    </subcellularLocation>
</comment>
<reference evidence="8 9" key="2">
    <citation type="journal article" date="2011" name="Stand. Genomic Sci.">
        <title>Complete genome sequence of Truepera radiovictrix type strain (RQ-24).</title>
        <authorList>
            <person name="Ivanova N."/>
            <person name="Rohde C."/>
            <person name="Munk C."/>
            <person name="Nolan M."/>
            <person name="Lucas S."/>
            <person name="Del Rio T.G."/>
            <person name="Tice H."/>
            <person name="Deshpande S."/>
            <person name="Cheng J.F."/>
            <person name="Tapia R."/>
            <person name="Han C."/>
            <person name="Goodwin L."/>
            <person name="Pitluck S."/>
            <person name="Liolios K."/>
            <person name="Mavromatis K."/>
            <person name="Mikhailova N."/>
            <person name="Pati A."/>
            <person name="Chen A."/>
            <person name="Palaniappan K."/>
            <person name="Land M."/>
            <person name="Hauser L."/>
            <person name="Chang Y.J."/>
            <person name="Jeffries C.D."/>
            <person name="Brambilla E."/>
            <person name="Rohde M."/>
            <person name="Goker M."/>
            <person name="Tindall B.J."/>
            <person name="Woyke T."/>
            <person name="Bristow J."/>
            <person name="Eisen J.A."/>
            <person name="Markowitz V."/>
            <person name="Hugenholtz P."/>
            <person name="Kyrpides N.C."/>
            <person name="Klenk H.P."/>
            <person name="Lapidus A."/>
        </authorList>
    </citation>
    <scope>NUCLEOTIDE SEQUENCE [LARGE SCALE GENOMIC DNA]</scope>
    <source>
        <strain evidence="9">DSM 17093 / CIP 108686 / LMG 22925 / RQ-24</strain>
    </source>
</reference>
<dbReference type="OrthoDB" id="50957at2"/>
<keyword evidence="9" id="KW-1185">Reference proteome</keyword>
<accession>D7CVA0</accession>
<feature type="region of interest" description="Disordered" evidence="5">
    <location>
        <begin position="2642"/>
        <end position="2673"/>
    </location>
</feature>
<dbReference type="InterPro" id="IPR007452">
    <property type="entry name" value="TamB_C"/>
</dbReference>
<protein>
    <recommendedName>
        <fullName evidence="7">Translocation and assembly module TamB C-terminal domain-containing protein</fullName>
    </recommendedName>
</protein>
<dbReference type="EMBL" id="CP002049">
    <property type="protein sequence ID" value="ADI14128.1"/>
    <property type="molecule type" value="Genomic_DNA"/>
</dbReference>
<gene>
    <name evidence="8" type="ordered locus">Trad_1000</name>
</gene>
<dbReference type="RefSeq" id="WP_013177499.1">
    <property type="nucleotide sequence ID" value="NC_014221.1"/>
</dbReference>
<feature type="compositionally biased region" description="Acidic residues" evidence="5">
    <location>
        <begin position="2653"/>
        <end position="2663"/>
    </location>
</feature>
<evidence type="ECO:0000256" key="4">
    <source>
        <dbReference type="ARBA" id="ARBA00023136"/>
    </source>
</evidence>
<dbReference type="STRING" id="649638.Trad_1000"/>
<evidence type="ECO:0000313" key="8">
    <source>
        <dbReference type="EMBL" id="ADI14128.1"/>
    </source>
</evidence>